<evidence type="ECO:0000259" key="3">
    <source>
        <dbReference type="PROSITE" id="PS50977"/>
    </source>
</evidence>
<dbReference type="AlphaFoldDB" id="A0A949JEK8"/>
<evidence type="ECO:0000313" key="4">
    <source>
        <dbReference type="EMBL" id="MBU7598017.1"/>
    </source>
</evidence>
<gene>
    <name evidence="4" type="ORF">JGS22_010440</name>
</gene>
<dbReference type="Gene3D" id="1.10.357.10">
    <property type="entry name" value="Tetracycline Repressor, domain 2"/>
    <property type="match status" value="1"/>
</dbReference>
<dbReference type="PANTHER" id="PTHR30055">
    <property type="entry name" value="HTH-TYPE TRANSCRIPTIONAL REGULATOR RUTR"/>
    <property type="match status" value="1"/>
</dbReference>
<dbReference type="Pfam" id="PF00440">
    <property type="entry name" value="TetR_N"/>
    <property type="match status" value="1"/>
</dbReference>
<organism evidence="4 5">
    <name type="scientific">Streptomyces tardus</name>
    <dbReference type="NCBI Taxonomy" id="2780544"/>
    <lineage>
        <taxon>Bacteria</taxon>
        <taxon>Bacillati</taxon>
        <taxon>Actinomycetota</taxon>
        <taxon>Actinomycetes</taxon>
        <taxon>Kitasatosporales</taxon>
        <taxon>Streptomycetaceae</taxon>
        <taxon>Streptomyces</taxon>
    </lineage>
</organism>
<dbReference type="PRINTS" id="PR00455">
    <property type="entry name" value="HTHTETR"/>
</dbReference>
<feature type="DNA-binding region" description="H-T-H motif" evidence="2">
    <location>
        <begin position="37"/>
        <end position="56"/>
    </location>
</feature>
<dbReference type="InterPro" id="IPR009057">
    <property type="entry name" value="Homeodomain-like_sf"/>
</dbReference>
<dbReference type="RefSeq" id="WP_211041110.1">
    <property type="nucleotide sequence ID" value="NZ_JAELVF020000001.1"/>
</dbReference>
<keyword evidence="5" id="KW-1185">Reference proteome</keyword>
<dbReference type="EMBL" id="JAELVF020000001">
    <property type="protein sequence ID" value="MBU7598017.1"/>
    <property type="molecule type" value="Genomic_DNA"/>
</dbReference>
<sequence>MTGKPSAGTAARENDRAAAILHAALEVIATRGVHRTTHRRIAETAGVSLGLSTYHFANLDEIIERAFGLLVETMSVQYRAELPAAPGRDEAIEAVVRLICGPEYATDRELTLMFELYACARHNPKVASLTVDWLARSHSALAPHFGERACLAIDALVEGWTIHRTFQGRAPDRETVRAAIASLSTL</sequence>
<evidence type="ECO:0000256" key="1">
    <source>
        <dbReference type="ARBA" id="ARBA00023125"/>
    </source>
</evidence>
<name>A0A949JEK8_9ACTN</name>
<dbReference type="InterPro" id="IPR050109">
    <property type="entry name" value="HTH-type_TetR-like_transc_reg"/>
</dbReference>
<reference evidence="4" key="1">
    <citation type="submission" date="2021-06" db="EMBL/GenBank/DDBJ databases">
        <title>Sequencing of actinobacteria type strains.</title>
        <authorList>
            <person name="Nguyen G.-S."/>
            <person name="Wentzel A."/>
        </authorList>
    </citation>
    <scope>NUCLEOTIDE SEQUENCE</scope>
    <source>
        <strain evidence="4">P38-E01</strain>
    </source>
</reference>
<dbReference type="SUPFAM" id="SSF46689">
    <property type="entry name" value="Homeodomain-like"/>
    <property type="match status" value="1"/>
</dbReference>
<dbReference type="InterPro" id="IPR001647">
    <property type="entry name" value="HTH_TetR"/>
</dbReference>
<dbReference type="PROSITE" id="PS50977">
    <property type="entry name" value="HTH_TETR_2"/>
    <property type="match status" value="1"/>
</dbReference>
<evidence type="ECO:0000256" key="2">
    <source>
        <dbReference type="PROSITE-ProRule" id="PRU00335"/>
    </source>
</evidence>
<proteinExistence type="predicted"/>
<protein>
    <submittedName>
        <fullName evidence="4">TetR family transcriptional regulator</fullName>
    </submittedName>
</protein>
<dbReference type="GO" id="GO:0003700">
    <property type="term" value="F:DNA-binding transcription factor activity"/>
    <property type="evidence" value="ECO:0007669"/>
    <property type="project" value="TreeGrafter"/>
</dbReference>
<evidence type="ECO:0000313" key="5">
    <source>
        <dbReference type="Proteomes" id="UP000694501"/>
    </source>
</evidence>
<dbReference type="GO" id="GO:0000976">
    <property type="term" value="F:transcription cis-regulatory region binding"/>
    <property type="evidence" value="ECO:0007669"/>
    <property type="project" value="TreeGrafter"/>
</dbReference>
<comment type="caution">
    <text evidence="4">The sequence shown here is derived from an EMBL/GenBank/DDBJ whole genome shotgun (WGS) entry which is preliminary data.</text>
</comment>
<dbReference type="Proteomes" id="UP000694501">
    <property type="component" value="Unassembled WGS sequence"/>
</dbReference>
<feature type="domain" description="HTH tetR-type" evidence="3">
    <location>
        <begin position="14"/>
        <end position="74"/>
    </location>
</feature>
<accession>A0A949JEK8</accession>
<dbReference type="PANTHER" id="PTHR30055:SF226">
    <property type="entry name" value="HTH-TYPE TRANSCRIPTIONAL REGULATOR PKSA"/>
    <property type="match status" value="1"/>
</dbReference>
<keyword evidence="1 2" id="KW-0238">DNA-binding</keyword>